<comment type="similarity">
    <text evidence="1">Belongs to the SEN15 family.</text>
</comment>
<dbReference type="EMBL" id="QDEB01035029">
    <property type="protein sequence ID" value="RZC39388.1"/>
    <property type="molecule type" value="Genomic_DNA"/>
</dbReference>
<evidence type="ECO:0000313" key="5">
    <source>
        <dbReference type="Proteomes" id="UP000292052"/>
    </source>
</evidence>
<comment type="caution">
    <text evidence="4">The sequence shown here is derived from an EMBL/GenBank/DDBJ whole genome shotgun (WGS) entry which is preliminary data.</text>
</comment>
<dbReference type="PANTHER" id="PTHR28582:SF1">
    <property type="entry name" value="TRNA-SPLICING ENDONUCLEASE SUBUNIT SEN15"/>
    <property type="match status" value="1"/>
</dbReference>
<dbReference type="Gene3D" id="3.40.1350.10">
    <property type="match status" value="1"/>
</dbReference>
<evidence type="ECO:0000256" key="2">
    <source>
        <dbReference type="ARBA" id="ARBA00022694"/>
    </source>
</evidence>
<reference evidence="4 5" key="1">
    <citation type="submission" date="2017-03" db="EMBL/GenBank/DDBJ databases">
        <title>Genome of the blue death feigning beetle - Asbolus verrucosus.</title>
        <authorList>
            <person name="Rider S.D."/>
        </authorList>
    </citation>
    <scope>NUCLEOTIDE SEQUENCE [LARGE SCALE GENOMIC DNA]</scope>
    <source>
        <strain evidence="4">Butters</strain>
        <tissue evidence="4">Head and leg muscle</tissue>
    </source>
</reference>
<feature type="domain" description="tRNA-splicing endonuclease subunit Sen15" evidence="3">
    <location>
        <begin position="27"/>
        <end position="121"/>
    </location>
</feature>
<organism evidence="4 5">
    <name type="scientific">Asbolus verrucosus</name>
    <name type="common">Desert ironclad beetle</name>
    <dbReference type="NCBI Taxonomy" id="1661398"/>
    <lineage>
        <taxon>Eukaryota</taxon>
        <taxon>Metazoa</taxon>
        <taxon>Ecdysozoa</taxon>
        <taxon>Arthropoda</taxon>
        <taxon>Hexapoda</taxon>
        <taxon>Insecta</taxon>
        <taxon>Pterygota</taxon>
        <taxon>Neoptera</taxon>
        <taxon>Endopterygota</taxon>
        <taxon>Coleoptera</taxon>
        <taxon>Polyphaga</taxon>
        <taxon>Cucujiformia</taxon>
        <taxon>Tenebrionidae</taxon>
        <taxon>Pimeliinae</taxon>
        <taxon>Asbolus</taxon>
    </lineage>
</organism>
<keyword evidence="4" id="KW-0540">Nuclease</keyword>
<dbReference type="OrthoDB" id="10002170at2759"/>
<dbReference type="STRING" id="1661398.A0A482W4B6"/>
<dbReference type="InterPro" id="IPR011856">
    <property type="entry name" value="tRNA_endonuc-like_dom_sf"/>
</dbReference>
<evidence type="ECO:0000259" key="3">
    <source>
        <dbReference type="Pfam" id="PF09631"/>
    </source>
</evidence>
<dbReference type="Proteomes" id="UP000292052">
    <property type="component" value="Unassembled WGS sequence"/>
</dbReference>
<sequence length="165" mass="19108">MNFNEKLISEFMALGCEDRKDAVVVLQVYLELCEVKKYWNVECKYHNDLKLLYLTASKTKSERPSIFVPESSNDNLSYIKLQSYFTLCDDIGYKRIYLVPVTSDSTCVYYQLTEGLFEPTDVNNKQSKSDRQERLDAEIRKNKRVLEEAALSSIAVTIKESKCSK</sequence>
<dbReference type="InterPro" id="IPR036167">
    <property type="entry name" value="tRNA_intron_Endo_cat-like_sf"/>
</dbReference>
<keyword evidence="4" id="KW-0255">Endonuclease</keyword>
<dbReference type="GO" id="GO:0005634">
    <property type="term" value="C:nucleus"/>
    <property type="evidence" value="ECO:0007669"/>
    <property type="project" value="UniProtKB-ARBA"/>
</dbReference>
<dbReference type="GO" id="GO:0004519">
    <property type="term" value="F:endonuclease activity"/>
    <property type="evidence" value="ECO:0007669"/>
    <property type="project" value="UniProtKB-KW"/>
</dbReference>
<dbReference type="SUPFAM" id="SSF53032">
    <property type="entry name" value="tRNA-intron endonuclease catalytic domain-like"/>
    <property type="match status" value="1"/>
</dbReference>
<dbReference type="GO" id="GO:0003676">
    <property type="term" value="F:nucleic acid binding"/>
    <property type="evidence" value="ECO:0007669"/>
    <property type="project" value="InterPro"/>
</dbReference>
<keyword evidence="4" id="KW-0378">Hydrolase</keyword>
<name>A0A482W4B6_ASBVE</name>
<keyword evidence="2" id="KW-0819">tRNA processing</keyword>
<protein>
    <submittedName>
        <fullName evidence="4">tRNA-splicing endonuclease subunit Sen15-like</fullName>
    </submittedName>
</protein>
<dbReference type="Pfam" id="PF09631">
    <property type="entry name" value="Sen15"/>
    <property type="match status" value="1"/>
</dbReference>
<evidence type="ECO:0000313" key="4">
    <source>
        <dbReference type="EMBL" id="RZC39388.1"/>
    </source>
</evidence>
<accession>A0A482W4B6</accession>
<dbReference type="GO" id="GO:0006388">
    <property type="term" value="P:tRNA splicing, via endonucleolytic cleavage and ligation"/>
    <property type="evidence" value="ECO:0007669"/>
    <property type="project" value="InterPro"/>
</dbReference>
<dbReference type="AlphaFoldDB" id="A0A482W4B6"/>
<dbReference type="InterPro" id="IPR018593">
    <property type="entry name" value="tRNA-endonuc_su_Sen15"/>
</dbReference>
<proteinExistence type="inferred from homology"/>
<dbReference type="PANTHER" id="PTHR28582">
    <property type="entry name" value="TRNA-SPLICING ENDONUCLEASE SUBUNIT SEN15"/>
    <property type="match status" value="1"/>
</dbReference>
<gene>
    <name evidence="4" type="ORF">BDFB_002993</name>
</gene>
<keyword evidence="5" id="KW-1185">Reference proteome</keyword>
<evidence type="ECO:0000256" key="1">
    <source>
        <dbReference type="ARBA" id="ARBA00006091"/>
    </source>
</evidence>